<accession>A0A182XTH3</accession>
<reference evidence="4" key="1">
    <citation type="submission" date="2020-05" db="UniProtKB">
        <authorList>
            <consortium name="EnsemblMetazoa"/>
        </authorList>
    </citation>
    <scope>IDENTIFICATION</scope>
    <source>
        <strain evidence="4">SANGQUA</strain>
    </source>
</reference>
<sequence>MKKSQPKLLAVAGTGAACFIQVLTEQVDPLGDNTQDGWKEPTEAVSVSCGKDEMEIGPTRTELENVLANAIKIESSDFNEENFSLDGLMSPKRKYSENEESEDDSSITSQSQDFSETVTEMHYQRQTALNINNPVKKKTLEQTPRASNSRIISASTENIGRHIVSESQNRIKQYVDNEDFKMELDGVNNKRRQSQYDVVSNQATQLQMYKARIRELEQENRYLQGIITSKLDVIIQNSAEQNEHIDKLVVRSKSTSQPATQKSLHKTVFMLRPLNTEEELQQLDEIVGTNPTYRAHVVEYLKRESNRTDVENLLHDAIDLLFCKRFFARMTWTGISRTGAPKVQLCKYENIIRLFQLVGESESETPTLRYIVEYLKNKLKHAKSRIHIPLTRKTSSHKKIKKTTSDNIV</sequence>
<proteinExistence type="predicted"/>
<keyword evidence="5" id="KW-1185">Reference proteome</keyword>
<keyword evidence="1" id="KW-0175">Coiled coil</keyword>
<dbReference type="STRING" id="34691.A0A182XTH3"/>
<evidence type="ECO:0000256" key="2">
    <source>
        <dbReference type="SAM" id="MobiDB-lite"/>
    </source>
</evidence>
<feature type="coiled-coil region" evidence="1">
    <location>
        <begin position="199"/>
        <end position="226"/>
    </location>
</feature>
<dbReference type="Pfam" id="PF16064">
    <property type="entry name" value="DUF4806"/>
    <property type="match status" value="1"/>
</dbReference>
<organism evidence="4 5">
    <name type="scientific">Anopheles quadriannulatus</name>
    <name type="common">Mosquito</name>
    <dbReference type="NCBI Taxonomy" id="34691"/>
    <lineage>
        <taxon>Eukaryota</taxon>
        <taxon>Metazoa</taxon>
        <taxon>Ecdysozoa</taxon>
        <taxon>Arthropoda</taxon>
        <taxon>Hexapoda</taxon>
        <taxon>Insecta</taxon>
        <taxon>Pterygota</taxon>
        <taxon>Neoptera</taxon>
        <taxon>Endopterygota</taxon>
        <taxon>Diptera</taxon>
        <taxon>Nematocera</taxon>
        <taxon>Culicoidea</taxon>
        <taxon>Culicidae</taxon>
        <taxon>Anophelinae</taxon>
        <taxon>Anopheles</taxon>
    </lineage>
</organism>
<evidence type="ECO:0000313" key="5">
    <source>
        <dbReference type="Proteomes" id="UP000076407"/>
    </source>
</evidence>
<dbReference type="VEuPathDB" id="VectorBase:AQUA015112"/>
<dbReference type="AlphaFoldDB" id="A0A182XTH3"/>
<feature type="domain" description="DUF4806" evidence="3">
    <location>
        <begin position="271"/>
        <end position="356"/>
    </location>
</feature>
<name>A0A182XTH3_ANOQN</name>
<feature type="region of interest" description="Disordered" evidence="2">
    <location>
        <begin position="82"/>
        <end position="121"/>
    </location>
</feature>
<evidence type="ECO:0000313" key="4">
    <source>
        <dbReference type="EnsemblMetazoa" id="AQUA015112-PA"/>
    </source>
</evidence>
<dbReference type="Proteomes" id="UP000076407">
    <property type="component" value="Unassembled WGS sequence"/>
</dbReference>
<dbReference type="EnsemblMetazoa" id="AQUA015112-RA">
    <property type="protein sequence ID" value="AQUA015112-PA"/>
    <property type="gene ID" value="AQUA015112"/>
</dbReference>
<evidence type="ECO:0000256" key="1">
    <source>
        <dbReference type="SAM" id="Coils"/>
    </source>
</evidence>
<dbReference type="PROSITE" id="PS51257">
    <property type="entry name" value="PROKAR_LIPOPROTEIN"/>
    <property type="match status" value="1"/>
</dbReference>
<feature type="compositionally biased region" description="Low complexity" evidence="2">
    <location>
        <begin position="106"/>
        <end position="116"/>
    </location>
</feature>
<dbReference type="InterPro" id="IPR032071">
    <property type="entry name" value="DUF4806"/>
</dbReference>
<evidence type="ECO:0000259" key="3">
    <source>
        <dbReference type="Pfam" id="PF16064"/>
    </source>
</evidence>
<protein>
    <submittedName>
        <fullName evidence="4">DUF4806 domain-containing protein</fullName>
    </submittedName>
</protein>